<sequence>MEDEPTVDLKKERELAAAIKQLPQQTESSRDLWPEIAARLPKQDTKVYTPRWIPWSIAATLAISFSSAFYSWKNLQTAQRVYADSQRVLSAKQVIPLQIKAMELEYGLAKSALITQIGLNSSHTNSDLLSEVKSHLLIIEQATKELKAAIVKQPDNPGLPKLLKATYQQELTVLSQLAKLNQDVFSEEKI</sequence>
<dbReference type="RefSeq" id="WP_142934973.1">
    <property type="nucleotide sequence ID" value="NZ_ML660172.1"/>
</dbReference>
<gene>
    <name evidence="1" type="ORF">FLL46_25255</name>
</gene>
<dbReference type="AlphaFoldDB" id="A0A545TW80"/>
<keyword evidence="2" id="KW-1185">Reference proteome</keyword>
<name>A0A545TW80_9GAMM</name>
<dbReference type="EMBL" id="VIKS01000016">
    <property type="protein sequence ID" value="TQV81462.1"/>
    <property type="molecule type" value="Genomic_DNA"/>
</dbReference>
<dbReference type="OrthoDB" id="5999392at2"/>
<dbReference type="Proteomes" id="UP000315439">
    <property type="component" value="Unassembled WGS sequence"/>
</dbReference>
<protein>
    <submittedName>
        <fullName evidence="1">Uncharacterized protein</fullName>
    </submittedName>
</protein>
<evidence type="ECO:0000313" key="1">
    <source>
        <dbReference type="EMBL" id="TQV81462.1"/>
    </source>
</evidence>
<evidence type="ECO:0000313" key="2">
    <source>
        <dbReference type="Proteomes" id="UP000315439"/>
    </source>
</evidence>
<accession>A0A545TW80</accession>
<reference evidence="1 2" key="1">
    <citation type="submission" date="2019-07" db="EMBL/GenBank/DDBJ databases">
        <title>Draft genome for Aliikangiella sp. M105.</title>
        <authorList>
            <person name="Wang G."/>
        </authorList>
    </citation>
    <scope>NUCLEOTIDE SEQUENCE [LARGE SCALE GENOMIC DNA]</scope>
    <source>
        <strain evidence="1 2">M105</strain>
    </source>
</reference>
<comment type="caution">
    <text evidence="1">The sequence shown here is derived from an EMBL/GenBank/DDBJ whole genome shotgun (WGS) entry which is preliminary data.</text>
</comment>
<proteinExistence type="predicted"/>
<organism evidence="1 2">
    <name type="scientific">Aliikangiella coralliicola</name>
    <dbReference type="NCBI Taxonomy" id="2592383"/>
    <lineage>
        <taxon>Bacteria</taxon>
        <taxon>Pseudomonadati</taxon>
        <taxon>Pseudomonadota</taxon>
        <taxon>Gammaproteobacteria</taxon>
        <taxon>Oceanospirillales</taxon>
        <taxon>Pleioneaceae</taxon>
        <taxon>Aliikangiella</taxon>
    </lineage>
</organism>